<dbReference type="PANTHER" id="PTHR21255">
    <property type="entry name" value="T-COMPLEX-ASSOCIATED-TESTIS-EXPRESSED 1/ DYNEIN LIGHT CHAIN"/>
    <property type="match status" value="1"/>
</dbReference>
<dbReference type="GO" id="GO:0007018">
    <property type="term" value="P:microtubule-based movement"/>
    <property type="evidence" value="ECO:0007669"/>
    <property type="project" value="TreeGrafter"/>
</dbReference>
<dbReference type="GO" id="GO:0045505">
    <property type="term" value="F:dynein intermediate chain binding"/>
    <property type="evidence" value="ECO:0007669"/>
    <property type="project" value="TreeGrafter"/>
</dbReference>
<gene>
    <name evidence="1" type="ORF">EVOR1521_LOCUS7549</name>
</gene>
<dbReference type="InterPro" id="IPR038586">
    <property type="entry name" value="Tctex-1-like_sf"/>
</dbReference>
<dbReference type="Gene3D" id="3.30.1140.40">
    <property type="entry name" value="Tctex-1"/>
    <property type="match status" value="1"/>
</dbReference>
<dbReference type="GO" id="GO:0005737">
    <property type="term" value="C:cytoplasm"/>
    <property type="evidence" value="ECO:0007669"/>
    <property type="project" value="TreeGrafter"/>
</dbReference>
<dbReference type="InterPro" id="IPR005334">
    <property type="entry name" value="Tctex-1-like"/>
</dbReference>
<sequence length="114" mass="12935">MPREDTITSFARIKDEVNVRLPQCIEQVLGPVKEYNPKQVEEWCNSLGSVVLEKMQELSGNFKYIVNISLMEKKGAGFHTSSSTFWDPESDAATTYRWENKALICVVQVFGIGM</sequence>
<evidence type="ECO:0000313" key="1">
    <source>
        <dbReference type="EMBL" id="CAJ1379252.1"/>
    </source>
</evidence>
<protein>
    <recommendedName>
        <fullName evidence="3">Dynein light chain</fullName>
    </recommendedName>
</protein>
<keyword evidence="2" id="KW-1185">Reference proteome</keyword>
<name>A0AA36I1Z3_9DINO</name>
<reference evidence="1" key="1">
    <citation type="submission" date="2023-08" db="EMBL/GenBank/DDBJ databases">
        <authorList>
            <person name="Chen Y."/>
            <person name="Shah S."/>
            <person name="Dougan E. K."/>
            <person name="Thang M."/>
            <person name="Chan C."/>
        </authorList>
    </citation>
    <scope>NUCLEOTIDE SEQUENCE</scope>
</reference>
<dbReference type="EMBL" id="CAUJNA010000611">
    <property type="protein sequence ID" value="CAJ1379252.1"/>
    <property type="molecule type" value="Genomic_DNA"/>
</dbReference>
<accession>A0AA36I1Z3</accession>
<dbReference type="PANTHER" id="PTHR21255:SF4">
    <property type="entry name" value="DYNEIN LIGHT CHAIN TCTEX-TYPE"/>
    <property type="match status" value="1"/>
</dbReference>
<evidence type="ECO:0000313" key="2">
    <source>
        <dbReference type="Proteomes" id="UP001178507"/>
    </source>
</evidence>
<dbReference type="Proteomes" id="UP001178507">
    <property type="component" value="Unassembled WGS sequence"/>
</dbReference>
<dbReference type="Pfam" id="PF03645">
    <property type="entry name" value="Tctex-1"/>
    <property type="match status" value="1"/>
</dbReference>
<dbReference type="CDD" id="cd21455">
    <property type="entry name" value="DLC-like_DYNLT1_DYNLT3"/>
    <property type="match status" value="1"/>
</dbReference>
<comment type="caution">
    <text evidence="1">The sequence shown here is derived from an EMBL/GenBank/DDBJ whole genome shotgun (WGS) entry which is preliminary data.</text>
</comment>
<evidence type="ECO:0008006" key="3">
    <source>
        <dbReference type="Google" id="ProtNLM"/>
    </source>
</evidence>
<dbReference type="AlphaFoldDB" id="A0AA36I1Z3"/>
<proteinExistence type="predicted"/>
<organism evidence="1 2">
    <name type="scientific">Effrenium voratum</name>
    <dbReference type="NCBI Taxonomy" id="2562239"/>
    <lineage>
        <taxon>Eukaryota</taxon>
        <taxon>Sar</taxon>
        <taxon>Alveolata</taxon>
        <taxon>Dinophyceae</taxon>
        <taxon>Suessiales</taxon>
        <taxon>Symbiodiniaceae</taxon>
        <taxon>Effrenium</taxon>
    </lineage>
</organism>
<dbReference type="GO" id="GO:0005868">
    <property type="term" value="C:cytoplasmic dynein complex"/>
    <property type="evidence" value="ECO:0007669"/>
    <property type="project" value="TreeGrafter"/>
</dbReference>